<accession>A0ABQ6J8F8</accession>
<protein>
    <submittedName>
        <fullName evidence="1">Uncharacterized protein</fullName>
    </submittedName>
</protein>
<sequence>MQIFTYASKLKLTFASKLRLTYGAHKLRINSLRHAIHRAIFIDVMLILYSVNHGSIDATDHRICVRSLK</sequence>
<comment type="caution">
    <text evidence="1">The sequence shown here is derived from an EMBL/GenBank/DDBJ whole genome shotgun (WGS) entry which is preliminary data.</text>
</comment>
<dbReference type="EMBL" id="BSUY01000001">
    <property type="protein sequence ID" value="GMA83207.1"/>
    <property type="molecule type" value="Genomic_DNA"/>
</dbReference>
<evidence type="ECO:0000313" key="2">
    <source>
        <dbReference type="Proteomes" id="UP001157046"/>
    </source>
</evidence>
<name>A0ABQ6J8F8_9GAMM</name>
<organism evidence="1 2">
    <name type="scientific">Shewanella glacialipiscicola</name>
    <dbReference type="NCBI Taxonomy" id="614069"/>
    <lineage>
        <taxon>Bacteria</taxon>
        <taxon>Pseudomonadati</taxon>
        <taxon>Pseudomonadota</taxon>
        <taxon>Gammaproteobacteria</taxon>
        <taxon>Alteromonadales</taxon>
        <taxon>Shewanellaceae</taxon>
        <taxon>Shewanella</taxon>
    </lineage>
</organism>
<dbReference type="Proteomes" id="UP001157046">
    <property type="component" value="Unassembled WGS sequence"/>
</dbReference>
<keyword evidence="2" id="KW-1185">Reference proteome</keyword>
<proteinExistence type="predicted"/>
<reference evidence="2" key="1">
    <citation type="journal article" date="2019" name="Int. J. Syst. Evol. Microbiol.">
        <title>The Global Catalogue of Microorganisms (GCM) 10K type strain sequencing project: providing services to taxonomists for standard genome sequencing and annotation.</title>
        <authorList>
            <consortium name="The Broad Institute Genomics Platform"/>
            <consortium name="The Broad Institute Genome Sequencing Center for Infectious Disease"/>
            <person name="Wu L."/>
            <person name="Ma J."/>
        </authorList>
    </citation>
    <scope>NUCLEOTIDE SEQUENCE [LARGE SCALE GENOMIC DNA]</scope>
    <source>
        <strain evidence="2">NBRC 102030</strain>
    </source>
</reference>
<evidence type="ECO:0000313" key="1">
    <source>
        <dbReference type="EMBL" id="GMA83207.1"/>
    </source>
</evidence>
<gene>
    <name evidence="1" type="ORF">GCM10025855_27400</name>
</gene>